<evidence type="ECO:0000313" key="1">
    <source>
        <dbReference type="EMBL" id="SFB68003.1"/>
    </source>
</evidence>
<protein>
    <submittedName>
        <fullName evidence="1">Uncharacterized protein</fullName>
    </submittedName>
</protein>
<reference evidence="2" key="1">
    <citation type="submission" date="2016-10" db="EMBL/GenBank/DDBJ databases">
        <authorList>
            <person name="Varghese N."/>
            <person name="Submissions S."/>
        </authorList>
    </citation>
    <scope>NUCLEOTIDE SEQUENCE [LARGE SCALE GENOMIC DNA]</scope>
    <source>
        <strain evidence="2">DSM 24499</strain>
    </source>
</reference>
<evidence type="ECO:0000313" key="2">
    <source>
        <dbReference type="Proteomes" id="UP000199438"/>
    </source>
</evidence>
<name>A0A1I1D5W7_9FLAO</name>
<dbReference type="STRING" id="1334022.SAMN04487907_1014"/>
<dbReference type="EMBL" id="FOKV01000001">
    <property type="protein sequence ID" value="SFB68003.1"/>
    <property type="molecule type" value="Genomic_DNA"/>
</dbReference>
<proteinExistence type="predicted"/>
<gene>
    <name evidence="1" type="ORF">SAMN04487907_1014</name>
</gene>
<organism evidence="1 2">
    <name type="scientific">Zunongwangia mangrovi</name>
    <dbReference type="NCBI Taxonomy" id="1334022"/>
    <lineage>
        <taxon>Bacteria</taxon>
        <taxon>Pseudomonadati</taxon>
        <taxon>Bacteroidota</taxon>
        <taxon>Flavobacteriia</taxon>
        <taxon>Flavobacteriales</taxon>
        <taxon>Flavobacteriaceae</taxon>
        <taxon>Zunongwangia</taxon>
    </lineage>
</organism>
<accession>A0A1I1D5W7</accession>
<sequence length="61" mass="7626">MHLTINLHLNHKCHFFKQRVNKHRIYIIARMDASTIFDYDSILIEDHVKKSFIRLHRMWHR</sequence>
<dbReference type="AlphaFoldDB" id="A0A1I1D5W7"/>
<dbReference type="Proteomes" id="UP000199438">
    <property type="component" value="Unassembled WGS sequence"/>
</dbReference>
<keyword evidence="2" id="KW-1185">Reference proteome</keyword>